<keyword evidence="2" id="KW-0472">Membrane</keyword>
<gene>
    <name evidence="4" type="ORF">DdX_00084</name>
</gene>
<comment type="caution">
    <text evidence="4">The sequence shown here is derived from an EMBL/GenBank/DDBJ whole genome shotgun (WGS) entry which is preliminary data.</text>
</comment>
<name>A0AAD4RD08_9BILA</name>
<dbReference type="Gene3D" id="2.60.40.10">
    <property type="entry name" value="Immunoglobulins"/>
    <property type="match status" value="1"/>
</dbReference>
<dbReference type="PROSITE" id="PS50853">
    <property type="entry name" value="FN3"/>
    <property type="match status" value="1"/>
</dbReference>
<feature type="compositionally biased region" description="Basic residues" evidence="1">
    <location>
        <begin position="495"/>
        <end position="506"/>
    </location>
</feature>
<feature type="domain" description="Fibronectin type-III" evidence="3">
    <location>
        <begin position="14"/>
        <end position="113"/>
    </location>
</feature>
<accession>A0AAD4RD08</accession>
<feature type="compositionally biased region" description="Basic and acidic residues" evidence="1">
    <location>
        <begin position="464"/>
        <end position="478"/>
    </location>
</feature>
<evidence type="ECO:0000313" key="5">
    <source>
        <dbReference type="Proteomes" id="UP001201812"/>
    </source>
</evidence>
<evidence type="ECO:0000256" key="1">
    <source>
        <dbReference type="SAM" id="MobiDB-lite"/>
    </source>
</evidence>
<proteinExistence type="predicted"/>
<dbReference type="SUPFAM" id="SSF49265">
    <property type="entry name" value="Fibronectin type III"/>
    <property type="match status" value="1"/>
</dbReference>
<dbReference type="AlphaFoldDB" id="A0AAD4RD08"/>
<dbReference type="InterPro" id="IPR036116">
    <property type="entry name" value="FN3_sf"/>
</dbReference>
<dbReference type="InterPro" id="IPR003961">
    <property type="entry name" value="FN3_dom"/>
</dbReference>
<keyword evidence="2" id="KW-1133">Transmembrane helix</keyword>
<sequence>MSCFIEDVIVHPPPIKSLRVFEAGDSYAALRWSSAATRSSHFANKLSYQLDWRIHGNYGQAARPSKIILPFDQQSIVLASLRPMSNYSLSLFSFSECGRSPALSVRIATKQQAMGRQFQSRLMPIEIFLIILVLVIWALILHHFIKLYKKITFVNITPMGGYYTNRRKDSQISKKSDSNQSAASKSSNVNQFDLLADAVCAWRSETVLSTKFPRDPIFPSDSRDSAISQEYNPYSRSAKTSLASVRRFSRASLGAPMMGGGGYASEPNNSHKRSVIGVTPIYRPIPQVTISDDNYEPGAPASPNATQTPNGFHPSRSMPIIRKQSVFEGPNRVWDAKTDLSGNGQGAQPNQIGVERRKSGAGQVPNFNRRMSTNPYRQSLFPVENGQPRRKISQVLLGKASNDIRRCSTFSGLDKKTVRRSRKSPFVEKRSSLRRRLSMINDSLQRRLSFKRKSWRRKVCKMSSLREDDKEGSTERTHMLNGEDQEQPCTSTQNHSRRSPIRQHTS</sequence>
<protein>
    <recommendedName>
        <fullName evidence="3">Fibronectin type-III domain-containing protein</fullName>
    </recommendedName>
</protein>
<dbReference type="EMBL" id="JAKKPZ010000001">
    <property type="protein sequence ID" value="KAI1727941.1"/>
    <property type="molecule type" value="Genomic_DNA"/>
</dbReference>
<organism evidence="4 5">
    <name type="scientific">Ditylenchus destructor</name>
    <dbReference type="NCBI Taxonomy" id="166010"/>
    <lineage>
        <taxon>Eukaryota</taxon>
        <taxon>Metazoa</taxon>
        <taxon>Ecdysozoa</taxon>
        <taxon>Nematoda</taxon>
        <taxon>Chromadorea</taxon>
        <taxon>Rhabditida</taxon>
        <taxon>Tylenchina</taxon>
        <taxon>Tylenchomorpha</taxon>
        <taxon>Sphaerularioidea</taxon>
        <taxon>Anguinidae</taxon>
        <taxon>Anguininae</taxon>
        <taxon>Ditylenchus</taxon>
    </lineage>
</organism>
<dbReference type="InterPro" id="IPR013783">
    <property type="entry name" value="Ig-like_fold"/>
</dbReference>
<feature type="transmembrane region" description="Helical" evidence="2">
    <location>
        <begin position="122"/>
        <end position="145"/>
    </location>
</feature>
<dbReference type="Proteomes" id="UP001201812">
    <property type="component" value="Unassembled WGS sequence"/>
</dbReference>
<keyword evidence="5" id="KW-1185">Reference proteome</keyword>
<evidence type="ECO:0000259" key="3">
    <source>
        <dbReference type="PROSITE" id="PS50853"/>
    </source>
</evidence>
<evidence type="ECO:0000256" key="2">
    <source>
        <dbReference type="SAM" id="Phobius"/>
    </source>
</evidence>
<evidence type="ECO:0000313" key="4">
    <source>
        <dbReference type="EMBL" id="KAI1727941.1"/>
    </source>
</evidence>
<feature type="region of interest" description="Disordered" evidence="1">
    <location>
        <begin position="462"/>
        <end position="506"/>
    </location>
</feature>
<reference evidence="4" key="1">
    <citation type="submission" date="2022-01" db="EMBL/GenBank/DDBJ databases">
        <title>Genome Sequence Resource for Two Populations of Ditylenchus destructor, the Migratory Endoparasitic Phytonematode.</title>
        <authorList>
            <person name="Zhang H."/>
            <person name="Lin R."/>
            <person name="Xie B."/>
        </authorList>
    </citation>
    <scope>NUCLEOTIDE SEQUENCE</scope>
    <source>
        <strain evidence="4">BazhouSP</strain>
    </source>
</reference>
<feature type="region of interest" description="Disordered" evidence="1">
    <location>
        <begin position="294"/>
        <end position="317"/>
    </location>
</feature>
<keyword evidence="2" id="KW-0812">Transmembrane</keyword>